<dbReference type="Proteomes" id="UP000622166">
    <property type="component" value="Unassembled WGS sequence"/>
</dbReference>
<evidence type="ECO:0000313" key="1">
    <source>
        <dbReference type="EMBL" id="GGZ28974.1"/>
    </source>
</evidence>
<organism evidence="1 2">
    <name type="scientific">Streptomyces poonensis</name>
    <dbReference type="NCBI Taxonomy" id="68255"/>
    <lineage>
        <taxon>Bacteria</taxon>
        <taxon>Bacillati</taxon>
        <taxon>Actinomycetota</taxon>
        <taxon>Actinomycetes</taxon>
        <taxon>Kitasatosporales</taxon>
        <taxon>Streptomycetaceae</taxon>
        <taxon>Streptomyces</taxon>
    </lineage>
</organism>
<protein>
    <submittedName>
        <fullName evidence="1">Uncharacterized protein</fullName>
    </submittedName>
</protein>
<accession>A0A918Q1W1</accession>
<comment type="caution">
    <text evidence="1">The sequence shown here is derived from an EMBL/GenBank/DDBJ whole genome shotgun (WGS) entry which is preliminary data.</text>
</comment>
<dbReference type="EMBL" id="BMVW01000014">
    <property type="protein sequence ID" value="GGZ28974.1"/>
    <property type="molecule type" value="Genomic_DNA"/>
</dbReference>
<keyword evidence="2" id="KW-1185">Reference proteome</keyword>
<reference evidence="1" key="2">
    <citation type="submission" date="2020-09" db="EMBL/GenBank/DDBJ databases">
        <authorList>
            <person name="Sun Q."/>
            <person name="Ohkuma M."/>
        </authorList>
    </citation>
    <scope>NUCLEOTIDE SEQUENCE</scope>
    <source>
        <strain evidence="1">JCM 4815</strain>
    </source>
</reference>
<reference evidence="1" key="1">
    <citation type="journal article" date="2014" name="Int. J. Syst. Evol. Microbiol.">
        <title>Complete genome sequence of Corynebacterium casei LMG S-19264T (=DSM 44701T), isolated from a smear-ripened cheese.</title>
        <authorList>
            <consortium name="US DOE Joint Genome Institute (JGI-PGF)"/>
            <person name="Walter F."/>
            <person name="Albersmeier A."/>
            <person name="Kalinowski J."/>
            <person name="Ruckert C."/>
        </authorList>
    </citation>
    <scope>NUCLEOTIDE SEQUENCE</scope>
    <source>
        <strain evidence="1">JCM 4815</strain>
    </source>
</reference>
<proteinExistence type="predicted"/>
<gene>
    <name evidence="1" type="ORF">GCM10010365_56490</name>
</gene>
<sequence>MAGTGTGTGTGTNLRVPVAPDNIEVRSRTSPGDLRCNQGARSLVLVSVTGTDDDPRTTRRITWGRTGAVGRQAQT</sequence>
<evidence type="ECO:0000313" key="2">
    <source>
        <dbReference type="Proteomes" id="UP000622166"/>
    </source>
</evidence>
<dbReference type="AlphaFoldDB" id="A0A918Q1W1"/>
<name>A0A918Q1W1_9ACTN</name>